<keyword evidence="6" id="KW-0732">Signal</keyword>
<dbReference type="OMA" id="WKGGEVM"/>
<name>I3SVK2_LOTJA</name>
<evidence type="ECO:0000256" key="5">
    <source>
        <dbReference type="SAM" id="Phobius"/>
    </source>
</evidence>
<keyword evidence="5" id="KW-1133">Transmembrane helix</keyword>
<dbReference type="OrthoDB" id="2019747at2759"/>
<evidence type="ECO:0000256" key="6">
    <source>
        <dbReference type="SAM" id="SignalP"/>
    </source>
</evidence>
<dbReference type="PANTHER" id="PTHR32401">
    <property type="entry name" value="CONCANAVALIN A-LIKE LECTIN FAMILY PROTEIN"/>
    <property type="match status" value="1"/>
</dbReference>
<dbReference type="InterPro" id="IPR001220">
    <property type="entry name" value="Legume_lectin_dom"/>
</dbReference>
<comment type="similarity">
    <text evidence="1">Belongs to the leguminous lectin family.</text>
</comment>
<dbReference type="GO" id="GO:0030246">
    <property type="term" value="F:carbohydrate binding"/>
    <property type="evidence" value="ECO:0007669"/>
    <property type="project" value="UniProtKB-KW"/>
</dbReference>
<keyword evidence="2" id="KW-0479">Metal-binding</keyword>
<sequence length="359" mass="39257">MSPFSTSHHFTALTFLIFFLKTQASDSVSSFAFTNFGKDPKFNSSVGLYGNARLVNGGSQVFLSGYGNSGSGKVMYKKPIKLVDGNARGCVSFQTYFAFSISLDDGNGLAFVLVPSGLEGEVFSNTSSGFSFGLKNREFKAIGVQFSASKDGSNEGSASFNVAVAINFGSSVPAKIINTSSVNMSLRSGGKLHAWIDYEASSRRIEVRLSQYGQSRPADPLLWHSIDFSNVQEDKEMFAGFSSVKGNNTSQACFLYSWSFRARHFPHWMHSEPLDPKIVAKNAETPAVKSRSDCLSKVLAAMIFGAGCGALTAFMVLYFWTIFGNRRPVVPEEYVVQPVDFEYKKVNIVVDKTINDAKE</sequence>
<dbReference type="InterPro" id="IPR050258">
    <property type="entry name" value="Leguminous_Lectin"/>
</dbReference>
<dbReference type="PANTHER" id="PTHR32401:SF16">
    <property type="entry name" value="CONCANAVALIN A-LIKE LECTIN FAMILY PROTEIN"/>
    <property type="match status" value="1"/>
</dbReference>
<dbReference type="KEGG" id="lja:130729216"/>
<feature type="chain" id="PRO_5003679568" description="Legume lectin domain-containing protein" evidence="6">
    <location>
        <begin position="25"/>
        <end position="359"/>
    </location>
</feature>
<feature type="domain" description="Legume lectin" evidence="7">
    <location>
        <begin position="29"/>
        <end position="272"/>
    </location>
</feature>
<dbReference type="Pfam" id="PF00139">
    <property type="entry name" value="Lectin_legB"/>
    <property type="match status" value="1"/>
</dbReference>
<evidence type="ECO:0000256" key="3">
    <source>
        <dbReference type="ARBA" id="ARBA00022734"/>
    </source>
</evidence>
<evidence type="ECO:0000256" key="1">
    <source>
        <dbReference type="ARBA" id="ARBA00007606"/>
    </source>
</evidence>
<evidence type="ECO:0000259" key="7">
    <source>
        <dbReference type="Pfam" id="PF00139"/>
    </source>
</evidence>
<reference evidence="8" key="1">
    <citation type="submission" date="2012-05" db="EMBL/GenBank/DDBJ databases">
        <authorList>
            <person name="Krishnakumar V."/>
            <person name="Cheung F."/>
            <person name="Xiao Y."/>
            <person name="Chan A."/>
            <person name="Moskal W.A."/>
            <person name="Town C.D."/>
        </authorList>
    </citation>
    <scope>NUCLEOTIDE SEQUENCE</scope>
</reference>
<keyword evidence="4" id="KW-0106">Calcium</keyword>
<dbReference type="GO" id="GO:0046872">
    <property type="term" value="F:metal ion binding"/>
    <property type="evidence" value="ECO:0007669"/>
    <property type="project" value="UniProtKB-KW"/>
</dbReference>
<evidence type="ECO:0000313" key="8">
    <source>
        <dbReference type="EMBL" id="AFK44294.1"/>
    </source>
</evidence>
<dbReference type="InterPro" id="IPR013320">
    <property type="entry name" value="ConA-like_dom_sf"/>
</dbReference>
<dbReference type="Gene3D" id="2.60.120.200">
    <property type="match status" value="1"/>
</dbReference>
<dbReference type="EMBL" id="BT144500">
    <property type="protein sequence ID" value="AFK44294.1"/>
    <property type="molecule type" value="mRNA"/>
</dbReference>
<protein>
    <recommendedName>
        <fullName evidence="7">Legume lectin domain-containing protein</fullName>
    </recommendedName>
</protein>
<dbReference type="GeneID" id="130729216"/>
<proteinExistence type="evidence at transcript level"/>
<feature type="transmembrane region" description="Helical" evidence="5">
    <location>
        <begin position="298"/>
        <end position="320"/>
    </location>
</feature>
<feature type="signal peptide" evidence="6">
    <location>
        <begin position="1"/>
        <end position="24"/>
    </location>
</feature>
<evidence type="ECO:0000256" key="2">
    <source>
        <dbReference type="ARBA" id="ARBA00022723"/>
    </source>
</evidence>
<dbReference type="SUPFAM" id="SSF49899">
    <property type="entry name" value="Concanavalin A-like lectins/glucanases"/>
    <property type="match status" value="1"/>
</dbReference>
<accession>I3SVK2</accession>
<evidence type="ECO:0000256" key="4">
    <source>
        <dbReference type="ARBA" id="ARBA00022837"/>
    </source>
</evidence>
<organism evidence="8">
    <name type="scientific">Lotus japonicus</name>
    <name type="common">Lotus corniculatus var. japonicus</name>
    <dbReference type="NCBI Taxonomy" id="34305"/>
    <lineage>
        <taxon>Eukaryota</taxon>
        <taxon>Viridiplantae</taxon>
        <taxon>Streptophyta</taxon>
        <taxon>Embryophyta</taxon>
        <taxon>Tracheophyta</taxon>
        <taxon>Spermatophyta</taxon>
        <taxon>Magnoliopsida</taxon>
        <taxon>eudicotyledons</taxon>
        <taxon>Gunneridae</taxon>
        <taxon>Pentapetalae</taxon>
        <taxon>rosids</taxon>
        <taxon>fabids</taxon>
        <taxon>Fabales</taxon>
        <taxon>Fabaceae</taxon>
        <taxon>Papilionoideae</taxon>
        <taxon>50 kb inversion clade</taxon>
        <taxon>NPAAA clade</taxon>
        <taxon>Hologalegina</taxon>
        <taxon>robinioid clade</taxon>
        <taxon>Loteae</taxon>
        <taxon>Lotus</taxon>
    </lineage>
</organism>
<keyword evidence="5" id="KW-0472">Membrane</keyword>
<keyword evidence="3" id="KW-0430">Lectin</keyword>
<keyword evidence="5" id="KW-0812">Transmembrane</keyword>
<dbReference type="RefSeq" id="XP_057436862.1">
    <property type="nucleotide sequence ID" value="XM_057580879.1"/>
</dbReference>
<dbReference type="AlphaFoldDB" id="I3SVK2"/>